<evidence type="ECO:0000256" key="9">
    <source>
        <dbReference type="SAM" id="MobiDB-lite"/>
    </source>
</evidence>
<evidence type="ECO:0000313" key="11">
    <source>
        <dbReference type="Proteomes" id="UP000187013"/>
    </source>
</evidence>
<evidence type="ECO:0000313" key="10">
    <source>
        <dbReference type="EMBL" id="GAV56063.1"/>
    </source>
</evidence>
<evidence type="ECO:0000256" key="2">
    <source>
        <dbReference type="ARBA" id="ARBA00004604"/>
    </source>
</evidence>
<feature type="region of interest" description="Disordered" evidence="9">
    <location>
        <begin position="153"/>
        <end position="212"/>
    </location>
</feature>
<evidence type="ECO:0000256" key="6">
    <source>
        <dbReference type="ARBA" id="ARBA00023242"/>
    </source>
</evidence>
<dbReference type="AlphaFoldDB" id="A0A1Q3AKK7"/>
<gene>
    <name evidence="7" type="primary">RRT14</name>
    <name evidence="10" type="ORF">ZYGR_0AZ02350</name>
</gene>
<feature type="coiled-coil region" evidence="8">
    <location>
        <begin position="49"/>
        <end position="95"/>
    </location>
</feature>
<dbReference type="EMBL" id="BDGX01000052">
    <property type="protein sequence ID" value="GAV56063.1"/>
    <property type="molecule type" value="Genomic_DNA"/>
</dbReference>
<dbReference type="GO" id="GO:0005730">
    <property type="term" value="C:nucleolus"/>
    <property type="evidence" value="ECO:0007669"/>
    <property type="project" value="UniProtKB-SubCell"/>
</dbReference>
<dbReference type="Pfam" id="PF17075">
    <property type="entry name" value="RRT14"/>
    <property type="match status" value="1"/>
</dbReference>
<comment type="subcellular location">
    <subcellularLocation>
        <location evidence="2 7">Nucleus</location>
        <location evidence="2 7">Nucleolus</location>
    </subcellularLocation>
</comment>
<name>A0A1Q3AKK7_ZYGRO</name>
<evidence type="ECO:0000256" key="5">
    <source>
        <dbReference type="ARBA" id="ARBA00023163"/>
    </source>
</evidence>
<evidence type="ECO:0000256" key="8">
    <source>
        <dbReference type="SAM" id="Coils"/>
    </source>
</evidence>
<proteinExistence type="inferred from homology"/>
<comment type="function">
    <text evidence="1 7">Involved in ribosome biogenesis, probably through modulation of rDNA transcription.</text>
</comment>
<keyword evidence="4 7" id="KW-0805">Transcription regulation</keyword>
<sequence>MSSNASKLHANDAVKGLLAKMLPGAAQSVENDAQRIKQKQKGSKAQLIDRNLKRRIQLQELDVEKLKKRQSRIRRRDLQRQRRSQEEIKELAELEVLERHRKEGKLTKKEAKHLNRLVNVNAERAKSWELDEDEKEDLLELEKYILNKTTSANRIAKSQKRRQKKKSFNDNKQDISPSMARRYPGLTPGLAPVDMSDEEESSEEEGGEEMEN</sequence>
<evidence type="ECO:0000256" key="3">
    <source>
        <dbReference type="ARBA" id="ARBA00007142"/>
    </source>
</evidence>
<comment type="similarity">
    <text evidence="3 7">Belongs to the RRT14 family.</text>
</comment>
<keyword evidence="5 7" id="KW-0804">Transcription</keyword>
<keyword evidence="6 7" id="KW-0539">Nucleus</keyword>
<comment type="caution">
    <text evidence="10">The sequence shown here is derived from an EMBL/GenBank/DDBJ whole genome shotgun (WGS) entry which is preliminary data.</text>
</comment>
<protein>
    <recommendedName>
        <fullName evidence="7">Regulator of rDNA transcription 14</fullName>
    </recommendedName>
</protein>
<organism evidence="10 11">
    <name type="scientific">Zygosaccharomyces rouxii</name>
    <dbReference type="NCBI Taxonomy" id="4956"/>
    <lineage>
        <taxon>Eukaryota</taxon>
        <taxon>Fungi</taxon>
        <taxon>Dikarya</taxon>
        <taxon>Ascomycota</taxon>
        <taxon>Saccharomycotina</taxon>
        <taxon>Saccharomycetes</taxon>
        <taxon>Saccharomycetales</taxon>
        <taxon>Saccharomycetaceae</taxon>
        <taxon>Zygosaccharomyces</taxon>
    </lineage>
</organism>
<reference evidence="10 11" key="1">
    <citation type="submission" date="2016-08" db="EMBL/GenBank/DDBJ databases">
        <title>Draft genome sequence of allopolyploid Zygosaccharomyces rouxii.</title>
        <authorList>
            <person name="Watanabe J."/>
            <person name="Uehara K."/>
            <person name="Mogi Y."/>
            <person name="Tsukioka Y."/>
        </authorList>
    </citation>
    <scope>NUCLEOTIDE SEQUENCE [LARGE SCALE GENOMIC DNA]</scope>
    <source>
        <strain evidence="10 11">NBRC 110957</strain>
    </source>
</reference>
<accession>A0A1Q3AKK7</accession>
<keyword evidence="8" id="KW-0175">Coiled coil</keyword>
<dbReference type="Proteomes" id="UP000187013">
    <property type="component" value="Unassembled WGS sequence"/>
</dbReference>
<evidence type="ECO:0000256" key="1">
    <source>
        <dbReference type="ARBA" id="ARBA00002711"/>
    </source>
</evidence>
<feature type="compositionally biased region" description="Acidic residues" evidence="9">
    <location>
        <begin position="195"/>
        <end position="212"/>
    </location>
</feature>
<feature type="compositionally biased region" description="Basic residues" evidence="9">
    <location>
        <begin position="157"/>
        <end position="166"/>
    </location>
</feature>
<dbReference type="OrthoDB" id="4069371at2759"/>
<dbReference type="InterPro" id="IPR031404">
    <property type="entry name" value="Rrt14"/>
</dbReference>
<evidence type="ECO:0000256" key="4">
    <source>
        <dbReference type="ARBA" id="ARBA00023015"/>
    </source>
</evidence>
<evidence type="ECO:0000256" key="7">
    <source>
        <dbReference type="RuleBase" id="RU362137"/>
    </source>
</evidence>